<dbReference type="InterPro" id="IPR000917">
    <property type="entry name" value="Sulfatase_N"/>
</dbReference>
<gene>
    <name evidence="4" type="ORF">RZN69_18760</name>
</gene>
<name>A0AAQ3QVA6_9BACT</name>
<dbReference type="PANTHER" id="PTHR42693:SF33">
    <property type="entry name" value="ARYLSULFATASE"/>
    <property type="match status" value="1"/>
</dbReference>
<dbReference type="RefSeq" id="WP_317832794.1">
    <property type="nucleotide sequence ID" value="NZ_CP136920.1"/>
</dbReference>
<dbReference type="Proteomes" id="UP001304300">
    <property type="component" value="Chromosome"/>
</dbReference>
<feature type="domain" description="Sulfatase N-terminal" evidence="3">
    <location>
        <begin position="28"/>
        <end position="423"/>
    </location>
</feature>
<dbReference type="KEGG" id="puo:RZN69_18760"/>
<sequence>MNSLKWIPYLRLITLAALVSVAHGKDKPNVILIFADDISARELPFYGSSTWTEPSGRDTQDPNFQAKTPVFDKLAEEGVWVTNAWAATVCSPSRAMMMTGRYANLHKWWHNNDYGKIDDGTKWPKPVALYLTSPLQIGHLAQQAGYATQWSGKTQMKHCDYELFGFDEGCFTPGSYLFGQNPHTDFQLIQNKGKKTQTNLDTGEEIDFYAQASWYWQPSVALMNHPSNKEAIEWWPNTPESKKSFGLTTYAPDVEMDFIFEFIERKHAEGKPFFIYHTEHLGHDGFDYLDPTSGSMWPGTPVVEWDGEGYTRIEPKITGDKGVYDTHGTVSDPGIHKHVEYLDYHVWLYMEKLKEMGIEDNTIIIFCADNGTWKYGKSSHDRQKGTHVPFLIYAPGQNLTKQGEQDILVSLADILPTLADIMGTEIPEDYEIHGESLWPYLTSDQEKHRDWIYAYKSDKQLIRGDKVMLDGYGKWWDVSETPDDLISFAQITDWETASPEHRAERDRLSAILPDYDNYHTEHDPVIQ</sequence>
<reference evidence="4 5" key="1">
    <citation type="submission" date="2023-10" db="EMBL/GenBank/DDBJ databases">
        <title>Rubellicoccus peritrichatus gen. nov., sp. nov., isolated from an algae of coral reef tank.</title>
        <authorList>
            <person name="Luo J."/>
        </authorList>
    </citation>
    <scope>NUCLEOTIDE SEQUENCE [LARGE SCALE GENOMIC DNA]</scope>
    <source>
        <strain evidence="4 5">CR14</strain>
    </source>
</reference>
<dbReference type="AlphaFoldDB" id="A0AAQ3QVA6"/>
<evidence type="ECO:0000313" key="4">
    <source>
        <dbReference type="EMBL" id="WOO40667.1"/>
    </source>
</evidence>
<dbReference type="GO" id="GO:0004065">
    <property type="term" value="F:arylsulfatase activity"/>
    <property type="evidence" value="ECO:0007669"/>
    <property type="project" value="TreeGrafter"/>
</dbReference>
<dbReference type="EMBL" id="CP136920">
    <property type="protein sequence ID" value="WOO40667.1"/>
    <property type="molecule type" value="Genomic_DNA"/>
</dbReference>
<accession>A0AAQ3QVA6</accession>
<proteinExistence type="inferred from homology"/>
<dbReference type="InterPro" id="IPR017850">
    <property type="entry name" value="Alkaline_phosphatase_core_sf"/>
</dbReference>
<dbReference type="SUPFAM" id="SSF53649">
    <property type="entry name" value="Alkaline phosphatase-like"/>
    <property type="match status" value="1"/>
</dbReference>
<feature type="signal peptide" evidence="2">
    <location>
        <begin position="1"/>
        <end position="24"/>
    </location>
</feature>
<dbReference type="PANTHER" id="PTHR42693">
    <property type="entry name" value="ARYLSULFATASE FAMILY MEMBER"/>
    <property type="match status" value="1"/>
</dbReference>
<evidence type="ECO:0000313" key="5">
    <source>
        <dbReference type="Proteomes" id="UP001304300"/>
    </source>
</evidence>
<organism evidence="4 5">
    <name type="scientific">Rubellicoccus peritrichatus</name>
    <dbReference type="NCBI Taxonomy" id="3080537"/>
    <lineage>
        <taxon>Bacteria</taxon>
        <taxon>Pseudomonadati</taxon>
        <taxon>Verrucomicrobiota</taxon>
        <taxon>Opitutia</taxon>
        <taxon>Puniceicoccales</taxon>
        <taxon>Cerasicoccaceae</taxon>
        <taxon>Rubellicoccus</taxon>
    </lineage>
</organism>
<keyword evidence="4" id="KW-0378">Hydrolase</keyword>
<keyword evidence="2" id="KW-0732">Signal</keyword>
<evidence type="ECO:0000256" key="2">
    <source>
        <dbReference type="SAM" id="SignalP"/>
    </source>
</evidence>
<keyword evidence="5" id="KW-1185">Reference proteome</keyword>
<dbReference type="Gene3D" id="3.40.720.10">
    <property type="entry name" value="Alkaline Phosphatase, subunit A"/>
    <property type="match status" value="1"/>
</dbReference>
<dbReference type="InterPro" id="IPR050738">
    <property type="entry name" value="Sulfatase"/>
</dbReference>
<feature type="chain" id="PRO_5043051285" evidence="2">
    <location>
        <begin position="25"/>
        <end position="527"/>
    </location>
</feature>
<evidence type="ECO:0000256" key="1">
    <source>
        <dbReference type="ARBA" id="ARBA00008779"/>
    </source>
</evidence>
<dbReference type="Pfam" id="PF00884">
    <property type="entry name" value="Sulfatase"/>
    <property type="match status" value="1"/>
</dbReference>
<protein>
    <submittedName>
        <fullName evidence="4">Sulfatase-like hydrolase/transferase</fullName>
    </submittedName>
</protein>
<evidence type="ECO:0000259" key="3">
    <source>
        <dbReference type="Pfam" id="PF00884"/>
    </source>
</evidence>
<comment type="similarity">
    <text evidence="1">Belongs to the sulfatase family.</text>
</comment>